<keyword evidence="1" id="KW-1133">Transmembrane helix</keyword>
<keyword evidence="1" id="KW-0812">Transmembrane</keyword>
<name>A0A4Q9MEE9_9APHY</name>
<protein>
    <submittedName>
        <fullName evidence="2">Uncharacterized protein</fullName>
    </submittedName>
</protein>
<feature type="transmembrane region" description="Helical" evidence="1">
    <location>
        <begin position="51"/>
        <end position="76"/>
    </location>
</feature>
<dbReference type="Proteomes" id="UP000292957">
    <property type="component" value="Unassembled WGS sequence"/>
</dbReference>
<dbReference type="EMBL" id="ML143479">
    <property type="protein sequence ID" value="TBU24432.1"/>
    <property type="molecule type" value="Genomic_DNA"/>
</dbReference>
<proteinExistence type="predicted"/>
<organism evidence="2">
    <name type="scientific">Dichomitus squalens</name>
    <dbReference type="NCBI Taxonomy" id="114155"/>
    <lineage>
        <taxon>Eukaryota</taxon>
        <taxon>Fungi</taxon>
        <taxon>Dikarya</taxon>
        <taxon>Basidiomycota</taxon>
        <taxon>Agaricomycotina</taxon>
        <taxon>Agaricomycetes</taxon>
        <taxon>Polyporales</taxon>
        <taxon>Polyporaceae</taxon>
        <taxon>Dichomitus</taxon>
    </lineage>
</organism>
<accession>A0A4Q9MEE9</accession>
<keyword evidence="1" id="KW-0472">Membrane</keyword>
<evidence type="ECO:0000256" key="1">
    <source>
        <dbReference type="SAM" id="Phobius"/>
    </source>
</evidence>
<sequence length="188" mass="20875">MYLSPVAIASLRLLHHGQVMRIAFVSAITRSPATTCCRWLQHCLRSGSSCQYFAASGILAFSVPTLVVLGCVLAVLSNLERYSFSKAISSLRYYVCVGVLAPTFRQRAAASCTLRDDIGRPAIWTQAKSHFPQRRNHPAGYYRSPAQRPRCCTRRHTQPEHNTSAFRVEEGSGVRYTRTWAPCASGPP</sequence>
<evidence type="ECO:0000313" key="2">
    <source>
        <dbReference type="EMBL" id="TBU24432.1"/>
    </source>
</evidence>
<dbReference type="AlphaFoldDB" id="A0A4Q9MEE9"/>
<gene>
    <name evidence="2" type="ORF">BD311DRAFT_558868</name>
</gene>
<reference evidence="2" key="1">
    <citation type="submission" date="2019-01" db="EMBL/GenBank/DDBJ databases">
        <title>Draft genome sequences of three monokaryotic isolates of the white-rot basidiomycete fungus Dichomitus squalens.</title>
        <authorList>
            <consortium name="DOE Joint Genome Institute"/>
            <person name="Lopez S.C."/>
            <person name="Andreopoulos B."/>
            <person name="Pangilinan J."/>
            <person name="Lipzen A."/>
            <person name="Riley R."/>
            <person name="Ahrendt S."/>
            <person name="Ng V."/>
            <person name="Barry K."/>
            <person name="Daum C."/>
            <person name="Grigoriev I.V."/>
            <person name="Hilden K.S."/>
            <person name="Makela M.R."/>
            <person name="de Vries R.P."/>
        </authorList>
    </citation>
    <scope>NUCLEOTIDE SEQUENCE [LARGE SCALE GENOMIC DNA]</scope>
    <source>
        <strain evidence="2">OM18370.1</strain>
    </source>
</reference>